<evidence type="ECO:0008006" key="4">
    <source>
        <dbReference type="Google" id="ProtNLM"/>
    </source>
</evidence>
<proteinExistence type="predicted"/>
<organism evidence="2 3">
    <name type="scientific">Oxyplasma meridianum</name>
    <dbReference type="NCBI Taxonomy" id="3073602"/>
    <lineage>
        <taxon>Archaea</taxon>
        <taxon>Methanobacteriati</taxon>
        <taxon>Thermoplasmatota</taxon>
        <taxon>Thermoplasmata</taxon>
        <taxon>Thermoplasmatales</taxon>
        <taxon>Thermoplasmataceae</taxon>
        <taxon>Oxyplasma</taxon>
    </lineage>
</organism>
<dbReference type="RefSeq" id="WP_393971089.1">
    <property type="nucleotide sequence ID" value="NZ_CP133772.1"/>
</dbReference>
<keyword evidence="3" id="KW-1185">Reference proteome</keyword>
<protein>
    <recommendedName>
        <fullName evidence="4">Transposase IS4-like domain-containing protein</fullName>
    </recommendedName>
</protein>
<dbReference type="GeneID" id="95968079"/>
<feature type="compositionally biased region" description="Basic and acidic residues" evidence="1">
    <location>
        <begin position="26"/>
        <end position="46"/>
    </location>
</feature>
<dbReference type="EMBL" id="CP133772">
    <property type="protein sequence ID" value="WYY00759.1"/>
    <property type="molecule type" value="Genomic_DNA"/>
</dbReference>
<evidence type="ECO:0000256" key="1">
    <source>
        <dbReference type="SAM" id="MobiDB-lite"/>
    </source>
</evidence>
<dbReference type="KEGG" id="omr:OXIME_001342"/>
<feature type="region of interest" description="Disordered" evidence="1">
    <location>
        <begin position="25"/>
        <end position="56"/>
    </location>
</feature>
<reference evidence="2 3" key="1">
    <citation type="submission" date="2023-09" db="EMBL/GenBank/DDBJ databases">
        <authorList>
            <person name="Golyshina O.V."/>
            <person name="Lunev E.A."/>
            <person name="Bargiela R."/>
            <person name="Gaines M.C."/>
            <person name="Daum B."/>
            <person name="Bale N.J."/>
            <person name="Koenen M."/>
            <person name="Sinninghe Damst J.S."/>
            <person name="Yakimov M."/>
            <person name="Golyshin P.N."/>
        </authorList>
    </citation>
    <scope>NUCLEOTIDE SEQUENCE [LARGE SCALE GENOMIC DNA]</scope>
    <source>
        <strain evidence="2 3">M1</strain>
    </source>
</reference>
<dbReference type="Proteomes" id="UP001451606">
    <property type="component" value="Chromosome"/>
</dbReference>
<name>A0AAX4NH67_9ARCH</name>
<accession>A0AAX4NH67</accession>
<gene>
    <name evidence="2" type="ORF">OXIME_001342</name>
</gene>
<evidence type="ECO:0000313" key="3">
    <source>
        <dbReference type="Proteomes" id="UP001451606"/>
    </source>
</evidence>
<sequence length="89" mass="10611">MHKIQLAFTLTKYAKTLDEIISPYTTEKKKEETKRKKRETEEERKSARTRRSKDGSWAVKNKRLHFGYKLHTIQDAHNDMIINYSTIKA</sequence>
<dbReference type="AlphaFoldDB" id="A0AAX4NH67"/>
<evidence type="ECO:0000313" key="2">
    <source>
        <dbReference type="EMBL" id="WYY00759.1"/>
    </source>
</evidence>